<dbReference type="AlphaFoldDB" id="A0A383TBV0"/>
<evidence type="ECO:0000259" key="4">
    <source>
        <dbReference type="Pfam" id="PF01420"/>
    </source>
</evidence>
<evidence type="ECO:0000313" key="5">
    <source>
        <dbReference type="EMBL" id="SYZ77842.1"/>
    </source>
</evidence>
<dbReference type="GO" id="GO:0009307">
    <property type="term" value="P:DNA restriction-modification system"/>
    <property type="evidence" value="ECO:0007669"/>
    <property type="project" value="UniProtKB-KW"/>
</dbReference>
<dbReference type="PANTHER" id="PTHR30408:SF12">
    <property type="entry name" value="TYPE I RESTRICTION ENZYME MJAVIII SPECIFICITY SUBUNIT"/>
    <property type="match status" value="1"/>
</dbReference>
<accession>A0A383TBV0</accession>
<dbReference type="GO" id="GO:0004519">
    <property type="term" value="F:endonuclease activity"/>
    <property type="evidence" value="ECO:0007669"/>
    <property type="project" value="UniProtKB-KW"/>
</dbReference>
<dbReference type="EMBL" id="UNRR01000008">
    <property type="protein sequence ID" value="SYZ77842.1"/>
    <property type="molecule type" value="Genomic_DNA"/>
</dbReference>
<evidence type="ECO:0000313" key="6">
    <source>
        <dbReference type="Proteomes" id="UP000262072"/>
    </source>
</evidence>
<dbReference type="GO" id="GO:0003677">
    <property type="term" value="F:DNA binding"/>
    <property type="evidence" value="ECO:0007669"/>
    <property type="project" value="UniProtKB-KW"/>
</dbReference>
<evidence type="ECO:0000256" key="2">
    <source>
        <dbReference type="ARBA" id="ARBA00022747"/>
    </source>
</evidence>
<organism evidence="5 6">
    <name type="scientific">Trichococcus shcherbakoviae</name>
    <dbReference type="NCBI Taxonomy" id="2094020"/>
    <lineage>
        <taxon>Bacteria</taxon>
        <taxon>Bacillati</taxon>
        <taxon>Bacillota</taxon>
        <taxon>Bacilli</taxon>
        <taxon>Lactobacillales</taxon>
        <taxon>Carnobacteriaceae</taxon>
        <taxon>Trichococcus</taxon>
    </lineage>
</organism>
<dbReference type="InterPro" id="IPR044946">
    <property type="entry name" value="Restrct_endonuc_typeI_TRD_sf"/>
</dbReference>
<gene>
    <name evidence="5" type="ORF">TART1_0612</name>
</gene>
<keyword evidence="2" id="KW-0680">Restriction system</keyword>
<comment type="similarity">
    <text evidence="1">Belongs to the type-I restriction system S methylase family.</text>
</comment>
<dbReference type="PANTHER" id="PTHR30408">
    <property type="entry name" value="TYPE-1 RESTRICTION ENZYME ECOKI SPECIFICITY PROTEIN"/>
    <property type="match status" value="1"/>
</dbReference>
<feature type="domain" description="Type I restriction modification DNA specificity" evidence="4">
    <location>
        <begin position="219"/>
        <end position="331"/>
    </location>
</feature>
<dbReference type="Proteomes" id="UP000262072">
    <property type="component" value="Unassembled WGS sequence"/>
</dbReference>
<protein>
    <submittedName>
        <fullName evidence="5">Restriction endonuclease type i hsds</fullName>
    </submittedName>
</protein>
<keyword evidence="5" id="KW-0540">Nuclease</keyword>
<keyword evidence="5" id="KW-0255">Endonuclease</keyword>
<feature type="domain" description="Type I restriction modification DNA specificity" evidence="4">
    <location>
        <begin position="33"/>
        <end position="122"/>
    </location>
</feature>
<name>A0A383TBV0_9LACT</name>
<reference evidence="6" key="1">
    <citation type="submission" date="2018-05" db="EMBL/GenBank/DDBJ databases">
        <authorList>
            <person name="Strepis N."/>
        </authorList>
    </citation>
    <scope>NUCLEOTIDE SEQUENCE [LARGE SCALE GENOMIC DNA]</scope>
</reference>
<dbReference type="InterPro" id="IPR052021">
    <property type="entry name" value="Type-I_RS_S_subunit"/>
</dbReference>
<proteinExistence type="inferred from homology"/>
<sequence>MDFHLVPENYLTYRHMSDDSVFHFNKNTMGSPILVSKEYPVFTTSEAANDEFVIRNLNFSKSFSNFSHMQKKGGTRVRLYFKVLQNYKIAIPKIDEQIKIGSLFKHLDNTIALHQRKLTLLKHLKQSYLQVMFPRNGENSPALRFAGFSEPWEQRKFFDNIQNTIDFRGRTPKKLGMDWNGSEYLALSALNVKNGYIDPSADAHFGDEELYNKWMGGRELRKGQVLFTTEAPMGNVAQVPDNEGYILSQRTIAFDVNNEKITNNFLAVLLRSPNVFNDLSALSSGGTAKGVSQKSLSGLKVTVPTNLREQEKIGSFFRHFDDTITLHQEKIDYMQSLKSVLLSKIFI</sequence>
<dbReference type="InterPro" id="IPR000055">
    <property type="entry name" value="Restrct_endonuc_typeI_TRD"/>
</dbReference>
<evidence type="ECO:0000256" key="1">
    <source>
        <dbReference type="ARBA" id="ARBA00010923"/>
    </source>
</evidence>
<keyword evidence="5" id="KW-0378">Hydrolase</keyword>
<evidence type="ECO:0000256" key="3">
    <source>
        <dbReference type="ARBA" id="ARBA00023125"/>
    </source>
</evidence>
<dbReference type="Pfam" id="PF01420">
    <property type="entry name" value="Methylase_S"/>
    <property type="match status" value="2"/>
</dbReference>
<dbReference type="Gene3D" id="3.90.220.20">
    <property type="entry name" value="DNA methylase specificity domains"/>
    <property type="match status" value="2"/>
</dbReference>
<dbReference type="SUPFAM" id="SSF116734">
    <property type="entry name" value="DNA methylase specificity domain"/>
    <property type="match status" value="2"/>
</dbReference>
<keyword evidence="3" id="KW-0238">DNA-binding</keyword>